<evidence type="ECO:0000256" key="3">
    <source>
        <dbReference type="ARBA" id="ARBA00022692"/>
    </source>
</evidence>
<comment type="similarity">
    <text evidence="2 6">Belongs to the sodium:solute symporter (SSF) (TC 2.A.21) family.</text>
</comment>
<evidence type="ECO:0000313" key="9">
    <source>
        <dbReference type="Proteomes" id="UP000663832"/>
    </source>
</evidence>
<dbReference type="PANTHER" id="PTHR11819:SF150">
    <property type="entry name" value="SODIUM_MYO-INOSITOL COTRANSPORTER"/>
    <property type="match status" value="1"/>
</dbReference>
<protein>
    <recommendedName>
        <fullName evidence="10">Sodium/myo-inositol cotransporter</fullName>
    </recommendedName>
</protein>
<feature type="transmembrane region" description="Helical" evidence="7">
    <location>
        <begin position="460"/>
        <end position="482"/>
    </location>
</feature>
<feature type="transmembrane region" description="Helical" evidence="7">
    <location>
        <begin position="489"/>
        <end position="507"/>
    </location>
</feature>
<reference evidence="8" key="1">
    <citation type="submission" date="2021-02" db="EMBL/GenBank/DDBJ databases">
        <authorList>
            <person name="Nowell W R."/>
        </authorList>
    </citation>
    <scope>NUCLEOTIDE SEQUENCE</scope>
</reference>
<keyword evidence="9" id="KW-1185">Reference proteome</keyword>
<proteinExistence type="inferred from homology"/>
<dbReference type="AlphaFoldDB" id="A0A814SXB4"/>
<evidence type="ECO:0000256" key="2">
    <source>
        <dbReference type="ARBA" id="ARBA00006434"/>
    </source>
</evidence>
<dbReference type="OrthoDB" id="6132759at2759"/>
<feature type="transmembrane region" description="Helical" evidence="7">
    <location>
        <begin position="98"/>
        <end position="121"/>
    </location>
</feature>
<dbReference type="PROSITE" id="PS00457">
    <property type="entry name" value="NA_SOLUT_SYMP_2"/>
    <property type="match status" value="1"/>
</dbReference>
<organism evidence="8 9">
    <name type="scientific">Adineta steineri</name>
    <dbReference type="NCBI Taxonomy" id="433720"/>
    <lineage>
        <taxon>Eukaryota</taxon>
        <taxon>Metazoa</taxon>
        <taxon>Spiralia</taxon>
        <taxon>Gnathifera</taxon>
        <taxon>Rotifera</taxon>
        <taxon>Eurotatoria</taxon>
        <taxon>Bdelloidea</taxon>
        <taxon>Adinetida</taxon>
        <taxon>Adinetidae</taxon>
        <taxon>Adineta</taxon>
    </lineage>
</organism>
<comment type="caution">
    <text evidence="8">The sequence shown here is derived from an EMBL/GenBank/DDBJ whole genome shotgun (WGS) entry which is preliminary data.</text>
</comment>
<evidence type="ECO:0000256" key="7">
    <source>
        <dbReference type="SAM" id="Phobius"/>
    </source>
</evidence>
<evidence type="ECO:0000256" key="1">
    <source>
        <dbReference type="ARBA" id="ARBA00004141"/>
    </source>
</evidence>
<comment type="subcellular location">
    <subcellularLocation>
        <location evidence="1">Membrane</location>
        <topology evidence="1">Multi-pass membrane protein</topology>
    </subcellularLocation>
</comment>
<sequence length="788" mass="88544">MTTTMNDQQTSNNLTGLDVTALVIYFILLIGAGFYSMFKYNRSTVKGYFLANRQMPWLCIGASLFASNIGAEHFIGLASSGAAKGISVGAFEINSIAIIQLLGWVFLPVFIATGVSTLPEYMSRRFGGQRIRIYIACLYLLLYILTKISVNIYAASLFINYAFHWNIYLSVLFVLFLTAICTVSGGLASVMYTDTLQAVIMILGGFVLMVLSYKEIGGISEFHRRYINAMPSVVTDDQVGNMTSIWSNQTSVLNTCGKPTDKSFQLLRGISDPDMPWLGFLLGHTPNTIWYWCSDQMMVQRVLAAKTISHARGGTLLAGYLKILPLFMIIIPGMISRALYPDTVACNQPSVCESICHSKRSCTNIAYPTLILKILPTGFKGIMLAVMLAALISGLTSIFNSASTIFTVDIYPNIFSYRRKKITNRELMIVGRLFVVLMTAVGIAWIPIVIQMQGSELYIYMQQVIGFLAPPIACIYILAVLWTRTNEQGAFAGLMVGFVFGVIRMVLEFSKHGPLCGEIDKRFWFIRNINFMYYALFLFWLTFFTCVIVSLCTPPPTKEQLHRTTFWTRYQKADMEFIKMKENNNYGASTLTQSFKHNDVAPSSTINCNKIGTEVEQLQPEIFLPPTSPLGSGTLLISRDGDDDVDSIHIRTTRTSTTDVEYRTAGNKPSIDSRLSIPKNSINQDDETKGCDILILLNSCWSWFCGLDDTSLIDETHDSLQANGNYDHHQRKIENGDINEEHDSMLQYSQERPAIKWLLNANLIFLIIIEISLFIVFSLPMEYSFWRN</sequence>
<dbReference type="Proteomes" id="UP000663832">
    <property type="component" value="Unassembled WGS sequence"/>
</dbReference>
<dbReference type="EMBL" id="CAJNOM010000154">
    <property type="protein sequence ID" value="CAF1150419.1"/>
    <property type="molecule type" value="Genomic_DNA"/>
</dbReference>
<dbReference type="PANTHER" id="PTHR11819">
    <property type="entry name" value="SOLUTE CARRIER FAMILY 5"/>
    <property type="match status" value="1"/>
</dbReference>
<feature type="transmembrane region" description="Helical" evidence="7">
    <location>
        <begin position="195"/>
        <end position="213"/>
    </location>
</feature>
<dbReference type="Gene3D" id="1.20.1730.10">
    <property type="entry name" value="Sodium/glucose cotransporter"/>
    <property type="match status" value="1"/>
</dbReference>
<feature type="transmembrane region" description="Helical" evidence="7">
    <location>
        <begin position="20"/>
        <end position="38"/>
    </location>
</feature>
<evidence type="ECO:0000313" key="8">
    <source>
        <dbReference type="EMBL" id="CAF1150419.1"/>
    </source>
</evidence>
<feature type="transmembrane region" description="Helical" evidence="7">
    <location>
        <begin position="275"/>
        <end position="293"/>
    </location>
</feature>
<feature type="transmembrane region" description="Helical" evidence="7">
    <location>
        <begin position="314"/>
        <end position="335"/>
    </location>
</feature>
<evidence type="ECO:0000256" key="4">
    <source>
        <dbReference type="ARBA" id="ARBA00022989"/>
    </source>
</evidence>
<dbReference type="NCBIfam" id="TIGR00813">
    <property type="entry name" value="sss"/>
    <property type="match status" value="1"/>
</dbReference>
<name>A0A814SXB4_9BILA</name>
<feature type="transmembrane region" description="Helical" evidence="7">
    <location>
        <begin position="531"/>
        <end position="553"/>
    </location>
</feature>
<gene>
    <name evidence="8" type="ORF">QVE165_LOCUS22984</name>
</gene>
<evidence type="ECO:0008006" key="10">
    <source>
        <dbReference type="Google" id="ProtNLM"/>
    </source>
</evidence>
<dbReference type="InterPro" id="IPR001734">
    <property type="entry name" value="Na/solute_symporter"/>
</dbReference>
<feature type="transmembrane region" description="Helical" evidence="7">
    <location>
        <begin position="429"/>
        <end position="448"/>
    </location>
</feature>
<dbReference type="InterPro" id="IPR018212">
    <property type="entry name" value="Na/solute_symporter_CS"/>
</dbReference>
<dbReference type="Pfam" id="PF00474">
    <property type="entry name" value="SSF"/>
    <property type="match status" value="1"/>
</dbReference>
<feature type="transmembrane region" description="Helical" evidence="7">
    <location>
        <begin position="133"/>
        <end position="159"/>
    </location>
</feature>
<feature type="transmembrane region" description="Helical" evidence="7">
    <location>
        <begin position="58"/>
        <end position="78"/>
    </location>
</feature>
<evidence type="ECO:0000256" key="6">
    <source>
        <dbReference type="RuleBase" id="RU362091"/>
    </source>
</evidence>
<evidence type="ECO:0000256" key="5">
    <source>
        <dbReference type="ARBA" id="ARBA00023136"/>
    </source>
</evidence>
<feature type="transmembrane region" description="Helical" evidence="7">
    <location>
        <begin position="165"/>
        <end position="188"/>
    </location>
</feature>
<dbReference type="GO" id="GO:0005412">
    <property type="term" value="F:D-glucose:sodium symporter activity"/>
    <property type="evidence" value="ECO:0007669"/>
    <property type="project" value="TreeGrafter"/>
</dbReference>
<feature type="transmembrane region" description="Helical" evidence="7">
    <location>
        <begin position="382"/>
        <end position="408"/>
    </location>
</feature>
<accession>A0A814SXB4</accession>
<dbReference type="PROSITE" id="PS50283">
    <property type="entry name" value="NA_SOLUT_SYMP_3"/>
    <property type="match status" value="1"/>
</dbReference>
<dbReference type="GO" id="GO:0005886">
    <property type="term" value="C:plasma membrane"/>
    <property type="evidence" value="ECO:0007669"/>
    <property type="project" value="TreeGrafter"/>
</dbReference>
<keyword evidence="4 7" id="KW-1133">Transmembrane helix</keyword>
<feature type="transmembrane region" description="Helical" evidence="7">
    <location>
        <begin position="757"/>
        <end position="779"/>
    </location>
</feature>
<keyword evidence="3 7" id="KW-0812">Transmembrane</keyword>
<dbReference type="InterPro" id="IPR038377">
    <property type="entry name" value="Na/Glc_symporter_sf"/>
</dbReference>
<keyword evidence="5 7" id="KW-0472">Membrane</keyword>